<sequence>AIDDHHLGRHFRDQADIIELLKRIRGYFHFCEKIRTARTRLAIRVSSFLDTRCWFWRVATRYDKLLANFVKLAAIAIWFRSLTRHYALVR</sequence>
<feature type="non-terminal residue" evidence="1">
    <location>
        <position position="1"/>
    </location>
</feature>
<dbReference type="EMBL" id="PGGO01000054">
    <property type="protein sequence ID" value="PSH57409.1"/>
    <property type="molecule type" value="Genomic_DNA"/>
</dbReference>
<accession>A0A2P7AT69</accession>
<reference evidence="2" key="1">
    <citation type="submission" date="2017-11" db="EMBL/GenBank/DDBJ databases">
        <authorList>
            <person name="Kuznetsova I."/>
            <person name="Sazanova A."/>
            <person name="Chirak E."/>
            <person name="Safronova V."/>
            <person name="Willems A."/>
        </authorList>
    </citation>
    <scope>NUCLEOTIDE SEQUENCE [LARGE SCALE GENOMIC DNA]</scope>
    <source>
        <strain evidence="2">STM 196</strain>
    </source>
</reference>
<evidence type="ECO:0000313" key="2">
    <source>
        <dbReference type="Proteomes" id="UP000241444"/>
    </source>
</evidence>
<evidence type="ECO:0008006" key="3">
    <source>
        <dbReference type="Google" id="ProtNLM"/>
    </source>
</evidence>
<dbReference type="Proteomes" id="UP000241444">
    <property type="component" value="Unassembled WGS sequence"/>
</dbReference>
<evidence type="ECO:0000313" key="1">
    <source>
        <dbReference type="EMBL" id="PSH57409.1"/>
    </source>
</evidence>
<gene>
    <name evidence="1" type="ORF">CU102_28095</name>
</gene>
<name>A0A2P7AT69_9HYPH</name>
<proteinExistence type="predicted"/>
<comment type="caution">
    <text evidence="1">The sequence shown here is derived from an EMBL/GenBank/DDBJ whole genome shotgun (WGS) entry which is preliminary data.</text>
</comment>
<dbReference type="AlphaFoldDB" id="A0A2P7AT69"/>
<protein>
    <recommendedName>
        <fullName evidence="3">IS5/IS1182 family transposase</fullName>
    </recommendedName>
</protein>
<organism evidence="1 2">
    <name type="scientific">Phyllobacterium brassicacearum</name>
    <dbReference type="NCBI Taxonomy" id="314235"/>
    <lineage>
        <taxon>Bacteria</taxon>
        <taxon>Pseudomonadati</taxon>
        <taxon>Pseudomonadota</taxon>
        <taxon>Alphaproteobacteria</taxon>
        <taxon>Hyphomicrobiales</taxon>
        <taxon>Phyllobacteriaceae</taxon>
        <taxon>Phyllobacterium</taxon>
    </lineage>
</organism>
<keyword evidence="2" id="KW-1185">Reference proteome</keyword>